<accession>A0A9P6B6T2</accession>
<keyword evidence="2" id="KW-1185">Reference proteome</keyword>
<comment type="caution">
    <text evidence="1">The sequence shown here is derived from an EMBL/GenBank/DDBJ whole genome shotgun (WGS) entry which is preliminary data.</text>
</comment>
<dbReference type="EMBL" id="MU128924">
    <property type="protein sequence ID" value="KAF9518585.1"/>
    <property type="molecule type" value="Genomic_DNA"/>
</dbReference>
<reference evidence="1" key="1">
    <citation type="journal article" date="2020" name="Nat. Commun.">
        <title>Large-scale genome sequencing of mycorrhizal fungi provides insights into the early evolution of symbiotic traits.</title>
        <authorList>
            <person name="Miyauchi S."/>
            <person name="Kiss E."/>
            <person name="Kuo A."/>
            <person name="Drula E."/>
            <person name="Kohler A."/>
            <person name="Sanchez-Garcia M."/>
            <person name="Morin E."/>
            <person name="Andreopoulos B."/>
            <person name="Barry K.W."/>
            <person name="Bonito G."/>
            <person name="Buee M."/>
            <person name="Carver A."/>
            <person name="Chen C."/>
            <person name="Cichocki N."/>
            <person name="Clum A."/>
            <person name="Culley D."/>
            <person name="Crous P.W."/>
            <person name="Fauchery L."/>
            <person name="Girlanda M."/>
            <person name="Hayes R.D."/>
            <person name="Keri Z."/>
            <person name="LaButti K."/>
            <person name="Lipzen A."/>
            <person name="Lombard V."/>
            <person name="Magnuson J."/>
            <person name="Maillard F."/>
            <person name="Murat C."/>
            <person name="Nolan M."/>
            <person name="Ohm R.A."/>
            <person name="Pangilinan J."/>
            <person name="Pereira M.F."/>
            <person name="Perotto S."/>
            <person name="Peter M."/>
            <person name="Pfister S."/>
            <person name="Riley R."/>
            <person name="Sitrit Y."/>
            <person name="Stielow J.B."/>
            <person name="Szollosi G."/>
            <person name="Zifcakova L."/>
            <person name="Stursova M."/>
            <person name="Spatafora J.W."/>
            <person name="Tedersoo L."/>
            <person name="Vaario L.M."/>
            <person name="Yamada A."/>
            <person name="Yan M."/>
            <person name="Wang P."/>
            <person name="Xu J."/>
            <person name="Bruns T."/>
            <person name="Baldrian P."/>
            <person name="Vilgalys R."/>
            <person name="Dunand C."/>
            <person name="Henrissat B."/>
            <person name="Grigoriev I.V."/>
            <person name="Hibbett D."/>
            <person name="Nagy L.G."/>
            <person name="Martin F.M."/>
        </authorList>
    </citation>
    <scope>NUCLEOTIDE SEQUENCE</scope>
    <source>
        <strain evidence="1">UP504</strain>
    </source>
</reference>
<dbReference type="Proteomes" id="UP000886523">
    <property type="component" value="Unassembled WGS sequence"/>
</dbReference>
<name>A0A9P6B6T2_9AGAM</name>
<proteinExistence type="predicted"/>
<gene>
    <name evidence="1" type="ORF">BS47DRAFT_263843</name>
</gene>
<sequence>MSTQMATVYIAGKYWSTEPGVVDHAQKLGFGIVEENGTDLKVKDPVGGLRVGHNNGKKVVVESKKRG</sequence>
<organism evidence="1 2">
    <name type="scientific">Hydnum rufescens UP504</name>
    <dbReference type="NCBI Taxonomy" id="1448309"/>
    <lineage>
        <taxon>Eukaryota</taxon>
        <taxon>Fungi</taxon>
        <taxon>Dikarya</taxon>
        <taxon>Basidiomycota</taxon>
        <taxon>Agaricomycotina</taxon>
        <taxon>Agaricomycetes</taxon>
        <taxon>Cantharellales</taxon>
        <taxon>Hydnaceae</taxon>
        <taxon>Hydnum</taxon>
    </lineage>
</organism>
<evidence type="ECO:0000313" key="1">
    <source>
        <dbReference type="EMBL" id="KAF9518585.1"/>
    </source>
</evidence>
<protein>
    <submittedName>
        <fullName evidence="1">Uncharacterized protein</fullName>
    </submittedName>
</protein>
<evidence type="ECO:0000313" key="2">
    <source>
        <dbReference type="Proteomes" id="UP000886523"/>
    </source>
</evidence>
<dbReference type="AlphaFoldDB" id="A0A9P6B6T2"/>